<evidence type="ECO:0008006" key="4">
    <source>
        <dbReference type="Google" id="ProtNLM"/>
    </source>
</evidence>
<evidence type="ECO:0000256" key="1">
    <source>
        <dbReference type="SAM" id="SignalP"/>
    </source>
</evidence>
<keyword evidence="1" id="KW-0732">Signal</keyword>
<gene>
    <name evidence="2" type="ORF">BKX93_21930</name>
</gene>
<protein>
    <recommendedName>
        <fullName evidence="4">SCP domain-containing protein</fullName>
    </recommendedName>
</protein>
<dbReference type="RefSeq" id="WP_070981367.1">
    <property type="nucleotide sequence ID" value="NZ_CP017707.1"/>
</dbReference>
<name>A0A1D9LMD5_9NEIS</name>
<dbReference type="EMBL" id="CP017707">
    <property type="protein sequence ID" value="AOZ52401.1"/>
    <property type="molecule type" value="Genomic_DNA"/>
</dbReference>
<evidence type="ECO:0000313" key="2">
    <source>
        <dbReference type="EMBL" id="AOZ52401.1"/>
    </source>
</evidence>
<organism evidence="2 3">
    <name type="scientific">Chromobacterium vaccinii</name>
    <dbReference type="NCBI Taxonomy" id="1108595"/>
    <lineage>
        <taxon>Bacteria</taxon>
        <taxon>Pseudomonadati</taxon>
        <taxon>Pseudomonadota</taxon>
        <taxon>Betaproteobacteria</taxon>
        <taxon>Neisseriales</taxon>
        <taxon>Chromobacteriaceae</taxon>
        <taxon>Chromobacterium</taxon>
    </lineage>
</organism>
<dbReference type="GeneID" id="68843860"/>
<dbReference type="KEGG" id="cvc:BKX93_21930"/>
<feature type="signal peptide" evidence="1">
    <location>
        <begin position="1"/>
        <end position="32"/>
    </location>
</feature>
<dbReference type="AlphaFoldDB" id="A0A1D9LMD5"/>
<sequence length="282" mass="30808">MAKRHAALFSRALHATILTSALAIGLSGHAAAADKWTSPQDAIGQLWSARMPLGARWTPQQCSNYNALPADVRAVVRNTGSGLVVPQVKQDRAVLTNGLRQMASSLLQYQLATAAAGQFYPPQVDGPFLMNAAYWAEYARSPHGNERNHLPAVNIAGLNLNQCPNLDNLGRQATMDLLNRTAGISNSLRWHCYANRFRTVGGAQIPLTGYVELTQAEYAGDNQYAYAASDGRVVYDYVNSRVYYTAAHYKQWKKSDFAPDQTGGYGCTPAGSCCDPFFEIIR</sequence>
<reference evidence="2 3" key="1">
    <citation type="submission" date="2016-10" db="EMBL/GenBank/DDBJ databases">
        <title>Chromobacterium muskegensis sp. nov., an insecticidal bacterium isolated from Sphagnum bogs.</title>
        <authorList>
            <person name="Sparks M.E."/>
            <person name="Blackburn M.B."/>
            <person name="Gundersen-Rindal D.E."/>
            <person name="Mitchell A."/>
            <person name="Farrar R."/>
            <person name="Kuhar D."/>
        </authorList>
    </citation>
    <scope>NUCLEOTIDE SEQUENCE [LARGE SCALE GENOMIC DNA]</scope>
    <source>
        <strain evidence="2 3">21-1</strain>
    </source>
</reference>
<proteinExistence type="predicted"/>
<dbReference type="Proteomes" id="UP000178776">
    <property type="component" value="Chromosome"/>
</dbReference>
<feature type="chain" id="PRO_5009443404" description="SCP domain-containing protein" evidence="1">
    <location>
        <begin position="33"/>
        <end position="282"/>
    </location>
</feature>
<accession>A0A1D9LMD5</accession>
<evidence type="ECO:0000313" key="3">
    <source>
        <dbReference type="Proteomes" id="UP000178776"/>
    </source>
</evidence>